<dbReference type="InterPro" id="IPR000182">
    <property type="entry name" value="GNAT_dom"/>
</dbReference>
<dbReference type="KEGG" id="rbc:BN938_0962"/>
<dbReference type="InterPro" id="IPR016181">
    <property type="entry name" value="Acyl_CoA_acyltransferase"/>
</dbReference>
<evidence type="ECO:0000259" key="1">
    <source>
        <dbReference type="Pfam" id="PF00583"/>
    </source>
</evidence>
<gene>
    <name evidence="2" type="ORF">BN938_0962</name>
</gene>
<evidence type="ECO:0000313" key="3">
    <source>
        <dbReference type="Proteomes" id="UP000027616"/>
    </source>
</evidence>
<name>A0A060R763_9BACT</name>
<dbReference type="HOGENOM" id="CLU_053649_0_0_10"/>
<dbReference type="InterPro" id="IPR039968">
    <property type="entry name" value="BcerS-like"/>
</dbReference>
<dbReference type="PANTHER" id="PTHR41368:SF1">
    <property type="entry name" value="PROTEIN YGHO"/>
    <property type="match status" value="1"/>
</dbReference>
<dbReference type="eggNOG" id="COG0456">
    <property type="taxonomic scope" value="Bacteria"/>
</dbReference>
<dbReference type="AlphaFoldDB" id="A0A060R763"/>
<dbReference type="PANTHER" id="PTHR41368">
    <property type="entry name" value="PROTEIN YGHO"/>
    <property type="match status" value="1"/>
</dbReference>
<dbReference type="PATRIC" id="fig|1433126.3.peg.960"/>
<dbReference type="Pfam" id="PF00583">
    <property type="entry name" value="Acetyltransf_1"/>
    <property type="match status" value="1"/>
</dbReference>
<dbReference type="Gene3D" id="3.40.630.30">
    <property type="match status" value="1"/>
</dbReference>
<dbReference type="EMBL" id="HG934468">
    <property type="protein sequence ID" value="CDN31061.1"/>
    <property type="molecule type" value="Genomic_DNA"/>
</dbReference>
<dbReference type="STRING" id="1433126.BN938_0962"/>
<dbReference type="Proteomes" id="UP000027616">
    <property type="component" value="Chromosome I"/>
</dbReference>
<evidence type="ECO:0000313" key="2">
    <source>
        <dbReference type="EMBL" id="CDN31061.1"/>
    </source>
</evidence>
<dbReference type="OrthoDB" id="9806005at2"/>
<dbReference type="SUPFAM" id="SSF55729">
    <property type="entry name" value="Acyl-CoA N-acyltransferases (Nat)"/>
    <property type="match status" value="1"/>
</dbReference>
<protein>
    <recommendedName>
        <fullName evidence="1">N-acetyltransferase domain-containing protein</fullName>
    </recommendedName>
</protein>
<dbReference type="CDD" id="cd04301">
    <property type="entry name" value="NAT_SF"/>
    <property type="match status" value="2"/>
</dbReference>
<reference evidence="2 3" key="1">
    <citation type="journal article" date="2015" name="Genome Announc.">
        <title>Complete Genome Sequence of the Novel Leech Symbiont Mucinivorans hirudinis M3T.</title>
        <authorList>
            <person name="Nelson M.C."/>
            <person name="Bomar L."/>
            <person name="Graf J."/>
        </authorList>
    </citation>
    <scope>NUCLEOTIDE SEQUENCE [LARGE SCALE GENOMIC DNA]</scope>
    <source>
        <strain evidence="3">M3</strain>
    </source>
</reference>
<proteinExistence type="predicted"/>
<accession>A0A060R763</accession>
<keyword evidence="3" id="KW-1185">Reference proteome</keyword>
<feature type="domain" description="N-acetyltransferase" evidence="1">
    <location>
        <begin position="236"/>
        <end position="343"/>
    </location>
</feature>
<sequence length="377" mass="43746">MIEVKPTGSKRDLRRFAQFNIDLYRDSPYAVPELINDEVKLFLPEKNPAFEFCEAQCFLCYKDGKVVGRVAAIINHRANETWGTKHGRFGYIDFIEDFEVARALIDAATEWVKERGMNEIEGPLGFTDFDKEGMLIHGFDQLGTCASIYNYPYYGEYMERMGFCKAADWIEHKLFVPEVMPEKIEKIAKIVEGRQPIHYVNVKNNKQLINDGWGKQIFELTNRAFAKLYGFSELSPRQQDAYIAQYLPMVRLEYLIMIADENDKLIAYGLGMPSLSRAYQKARGRMFPFGFIHLLKALKAKRFEIVDLMLVAVDPSWQGKGINALIMNKFLENVQKAGCVYAESNPELDSNTQINEQWQYFNTETHKRRRVFIKKIE</sequence>
<organism evidence="2 3">
    <name type="scientific">Mucinivorans hirudinis</name>
    <dbReference type="NCBI Taxonomy" id="1433126"/>
    <lineage>
        <taxon>Bacteria</taxon>
        <taxon>Pseudomonadati</taxon>
        <taxon>Bacteroidota</taxon>
        <taxon>Bacteroidia</taxon>
        <taxon>Bacteroidales</taxon>
        <taxon>Rikenellaceae</taxon>
        <taxon>Mucinivorans</taxon>
    </lineage>
</organism>
<dbReference type="GO" id="GO:0016747">
    <property type="term" value="F:acyltransferase activity, transferring groups other than amino-acyl groups"/>
    <property type="evidence" value="ECO:0007669"/>
    <property type="project" value="InterPro"/>
</dbReference>